<evidence type="ECO:0000313" key="2">
    <source>
        <dbReference type="Proteomes" id="UP001597338"/>
    </source>
</evidence>
<dbReference type="EMBL" id="JBHUHF010000001">
    <property type="protein sequence ID" value="MFD2025755.1"/>
    <property type="molecule type" value="Genomic_DNA"/>
</dbReference>
<keyword evidence="2" id="KW-1185">Reference proteome</keyword>
<reference evidence="2" key="1">
    <citation type="journal article" date="2019" name="Int. J. Syst. Evol. Microbiol.">
        <title>The Global Catalogue of Microorganisms (GCM) 10K type strain sequencing project: providing services to taxonomists for standard genome sequencing and annotation.</title>
        <authorList>
            <consortium name="The Broad Institute Genomics Platform"/>
            <consortium name="The Broad Institute Genome Sequencing Center for Infectious Disease"/>
            <person name="Wu L."/>
            <person name="Ma J."/>
        </authorList>
    </citation>
    <scope>NUCLEOTIDE SEQUENCE [LARGE SCALE GENOMIC DNA]</scope>
    <source>
        <strain evidence="2">CCM 7043</strain>
    </source>
</reference>
<evidence type="ECO:0000313" key="1">
    <source>
        <dbReference type="EMBL" id="MFD2025755.1"/>
    </source>
</evidence>
<comment type="caution">
    <text evidence="1">The sequence shown here is derived from an EMBL/GenBank/DDBJ whole genome shotgun (WGS) entry which is preliminary data.</text>
</comment>
<protein>
    <submittedName>
        <fullName evidence="1">Uncharacterized protein</fullName>
    </submittedName>
</protein>
<organism evidence="1 2">
    <name type="scientific">Promicromonospora aerolata</name>
    <dbReference type="NCBI Taxonomy" id="195749"/>
    <lineage>
        <taxon>Bacteria</taxon>
        <taxon>Bacillati</taxon>
        <taxon>Actinomycetota</taxon>
        <taxon>Actinomycetes</taxon>
        <taxon>Micrococcales</taxon>
        <taxon>Promicromonosporaceae</taxon>
        <taxon>Promicromonospora</taxon>
    </lineage>
</organism>
<name>A0ABW4V5E9_9MICO</name>
<sequence length="144" mass="16884">MMWIDDEHDRWRVYRDAVPREDLRVLLKEAAGKGVKFSQQIVVEVLNYFDESEGRTWVDLLPQGQGRDFAERRQREGALIREVMERPRVIAGDLPDLTPWCQRRLIKRVTSHLVLSDLAEHGASKKIRHAAREKRAGRWMGRAQ</sequence>
<proteinExistence type="predicted"/>
<accession>A0ABW4V5E9</accession>
<dbReference type="Proteomes" id="UP001597338">
    <property type="component" value="Unassembled WGS sequence"/>
</dbReference>
<dbReference type="RefSeq" id="WP_377197631.1">
    <property type="nucleotide sequence ID" value="NZ_JBHUHF010000001.1"/>
</dbReference>
<gene>
    <name evidence="1" type="ORF">ACFSL2_09550</name>
</gene>